<reference evidence="1 2" key="1">
    <citation type="submission" date="2016-03" db="EMBL/GenBank/DDBJ databases">
        <title>Whole genome sequencing of Grifola frondosa 9006-11.</title>
        <authorList>
            <person name="Min B."/>
            <person name="Park H."/>
            <person name="Kim J.-G."/>
            <person name="Cho H."/>
            <person name="Oh Y.-L."/>
            <person name="Kong W.-S."/>
            <person name="Choi I.-G."/>
        </authorList>
    </citation>
    <scope>NUCLEOTIDE SEQUENCE [LARGE SCALE GENOMIC DNA]</scope>
    <source>
        <strain evidence="1 2">9006-11</strain>
    </source>
</reference>
<dbReference type="Proteomes" id="UP000092993">
    <property type="component" value="Unassembled WGS sequence"/>
</dbReference>
<evidence type="ECO:0000313" key="1">
    <source>
        <dbReference type="EMBL" id="OBZ68278.1"/>
    </source>
</evidence>
<dbReference type="SUPFAM" id="SSF49870">
    <property type="entry name" value="Osmotin, thaumatin-like protein"/>
    <property type="match status" value="1"/>
</dbReference>
<dbReference type="EMBL" id="LUGG01000022">
    <property type="protein sequence ID" value="OBZ68278.1"/>
    <property type="molecule type" value="Genomic_DNA"/>
</dbReference>
<organism evidence="1 2">
    <name type="scientific">Grifola frondosa</name>
    <name type="common">Maitake</name>
    <name type="synonym">Polyporus frondosus</name>
    <dbReference type="NCBI Taxonomy" id="5627"/>
    <lineage>
        <taxon>Eukaryota</taxon>
        <taxon>Fungi</taxon>
        <taxon>Dikarya</taxon>
        <taxon>Basidiomycota</taxon>
        <taxon>Agaricomycotina</taxon>
        <taxon>Agaricomycetes</taxon>
        <taxon>Polyporales</taxon>
        <taxon>Grifolaceae</taxon>
        <taxon>Grifola</taxon>
    </lineage>
</organism>
<dbReference type="AlphaFoldDB" id="A0A1C7LUV9"/>
<gene>
    <name evidence="1" type="ORF">A0H81_11971</name>
</gene>
<dbReference type="STRING" id="5627.A0A1C7LUV9"/>
<evidence type="ECO:0000313" key="2">
    <source>
        <dbReference type="Proteomes" id="UP000092993"/>
    </source>
</evidence>
<protein>
    <submittedName>
        <fullName evidence="1">Uncharacterized protein</fullName>
    </submittedName>
</protein>
<comment type="caution">
    <text evidence="1">The sequence shown here is derived from an EMBL/GenBank/DDBJ whole genome shotgun (WGS) entry which is preliminary data.</text>
</comment>
<name>A0A1C7LUV9_GRIFR</name>
<dbReference type="InterPro" id="IPR037176">
    <property type="entry name" value="Osmotin/thaumatin-like_sf"/>
</dbReference>
<accession>A0A1C7LUV9</accession>
<dbReference type="OrthoDB" id="3342934at2759"/>
<keyword evidence="2" id="KW-1185">Reference proteome</keyword>
<sequence>MIFTRSTSFKVGKQLRNYRQSRQHQRFNTERDRSRRALEYSHKLHHLTGKLDGGNKGRGYVGTITGVSAEQHTIRFQNNCGKGTPQLVQNGNILSTGQDYVSNGPFTAGIAYLQTGECLLNGEGCTLLEMTLVNPTAPGSGSSTDISLIPPHAFNVEASFSYFDGCDGAGATCSSSTCPTAFFQPNDNQVQVQCQTDNVNLLISFCSPASLAAGMLRQLPALALSTKPIVDTMLASPLPSLFLSSAPLVAHWLWLLCSWSGGFAYEAT</sequence>
<proteinExistence type="predicted"/>